<evidence type="ECO:0000313" key="1">
    <source>
        <dbReference type="EMBL" id="MDB9221989.1"/>
    </source>
</evidence>
<gene>
    <name evidence="1" type="ORF">PN645_03090</name>
</gene>
<accession>A0AAW6FGB6</accession>
<protein>
    <submittedName>
        <fullName evidence="1">6-bladed beta-propeller</fullName>
    </submittedName>
</protein>
<dbReference type="SUPFAM" id="SSF63825">
    <property type="entry name" value="YWTD domain"/>
    <property type="match status" value="1"/>
</dbReference>
<name>A0AAW6FGB6_9BACT</name>
<organism evidence="1 2">
    <name type="scientific">Odoribacter splanchnicus</name>
    <dbReference type="NCBI Taxonomy" id="28118"/>
    <lineage>
        <taxon>Bacteria</taxon>
        <taxon>Pseudomonadati</taxon>
        <taxon>Bacteroidota</taxon>
        <taxon>Bacteroidia</taxon>
        <taxon>Bacteroidales</taxon>
        <taxon>Odoribacteraceae</taxon>
        <taxon>Odoribacter</taxon>
    </lineage>
</organism>
<reference evidence="1" key="1">
    <citation type="submission" date="2023-01" db="EMBL/GenBank/DDBJ databases">
        <title>Human gut microbiome strain richness.</title>
        <authorList>
            <person name="Chen-Liaw A."/>
        </authorList>
    </citation>
    <scope>NUCLEOTIDE SEQUENCE</scope>
    <source>
        <strain evidence="1">RTP21484st1_B7_RTP21484_190118</strain>
    </source>
</reference>
<dbReference type="Pfam" id="PF17170">
    <property type="entry name" value="DUF5128"/>
    <property type="match status" value="1"/>
</dbReference>
<dbReference type="Gene3D" id="2.120.10.30">
    <property type="entry name" value="TolB, C-terminal domain"/>
    <property type="match status" value="1"/>
</dbReference>
<sequence length="386" mass="44655">MKPIKTMSSIALLCISCLSICCKEEKREQSGKILQIDIPLQADETHLPADSLFCGKEILALETTPDNLISKVDKLEMTNDRLYLLDEQQDMIFIFDRKGKYITKIADIGRGPAEYIEISDFHIDNDVLYLCTGGNGGKIICYDLDGKYQKSFRTEYSCNRITTDSNSIYVHHNFSHPNGNNVGVYDKKENKLVKCYKPYPKQQEGIGSSNRCWTSCNNKVYAAFDYEYSIYTLQPDTCQIVAQIDFGKNHMFPPEYKDYSFFQHQNYINQTGGIFKSPVVQFCNTLFVTPKRTIFNFIYTCYNHICIIDHQTHTMKFGIPWPDEYYWNIHGLDPIYASDEYLVSTKSSSGIINYRNIHGKVAFTEKEWALDITEESNPCLYFYKLK</sequence>
<dbReference type="InterPro" id="IPR011042">
    <property type="entry name" value="6-blade_b-propeller_TolB-like"/>
</dbReference>
<comment type="caution">
    <text evidence="1">The sequence shown here is derived from an EMBL/GenBank/DDBJ whole genome shotgun (WGS) entry which is preliminary data.</text>
</comment>
<proteinExistence type="predicted"/>
<dbReference type="Proteomes" id="UP001212263">
    <property type="component" value="Unassembled WGS sequence"/>
</dbReference>
<dbReference type="AlphaFoldDB" id="A0AAW6FGB6"/>
<dbReference type="RefSeq" id="WP_272053866.1">
    <property type="nucleotide sequence ID" value="NZ_JAQMRB010000001.1"/>
</dbReference>
<dbReference type="EMBL" id="JAQMRD010000003">
    <property type="protein sequence ID" value="MDB9221989.1"/>
    <property type="molecule type" value="Genomic_DNA"/>
</dbReference>
<evidence type="ECO:0000313" key="2">
    <source>
        <dbReference type="Proteomes" id="UP001212263"/>
    </source>
</evidence>